<organism evidence="1 2">
    <name type="scientific">Acaulospora colombiana</name>
    <dbReference type="NCBI Taxonomy" id="27376"/>
    <lineage>
        <taxon>Eukaryota</taxon>
        <taxon>Fungi</taxon>
        <taxon>Fungi incertae sedis</taxon>
        <taxon>Mucoromycota</taxon>
        <taxon>Glomeromycotina</taxon>
        <taxon>Glomeromycetes</taxon>
        <taxon>Diversisporales</taxon>
        <taxon>Acaulosporaceae</taxon>
        <taxon>Acaulospora</taxon>
    </lineage>
</organism>
<feature type="non-terminal residue" evidence="1">
    <location>
        <position position="1"/>
    </location>
</feature>
<accession>A0ACA9LKA7</accession>
<proteinExistence type="predicted"/>
<sequence>LIECRSHKTSANNGPNLAGHSSPSSSPASVENVPKRAWMICMDEMI</sequence>
<evidence type="ECO:0000313" key="2">
    <source>
        <dbReference type="Proteomes" id="UP000789525"/>
    </source>
</evidence>
<reference evidence="1" key="1">
    <citation type="submission" date="2021-06" db="EMBL/GenBank/DDBJ databases">
        <authorList>
            <person name="Kallberg Y."/>
            <person name="Tangrot J."/>
            <person name="Rosling A."/>
        </authorList>
    </citation>
    <scope>NUCLEOTIDE SEQUENCE</scope>
    <source>
        <strain evidence="1">CL356</strain>
    </source>
</reference>
<evidence type="ECO:0000313" key="1">
    <source>
        <dbReference type="EMBL" id="CAG8531601.1"/>
    </source>
</evidence>
<gene>
    <name evidence="1" type="ORF">ACOLOM_LOCUS4096</name>
</gene>
<name>A0ACA9LKA7_9GLOM</name>
<dbReference type="EMBL" id="CAJVPT010006499">
    <property type="protein sequence ID" value="CAG8531601.1"/>
    <property type="molecule type" value="Genomic_DNA"/>
</dbReference>
<keyword evidence="2" id="KW-1185">Reference proteome</keyword>
<protein>
    <submittedName>
        <fullName evidence="1">7386_t:CDS:1</fullName>
    </submittedName>
</protein>
<dbReference type="Proteomes" id="UP000789525">
    <property type="component" value="Unassembled WGS sequence"/>
</dbReference>
<comment type="caution">
    <text evidence="1">The sequence shown here is derived from an EMBL/GenBank/DDBJ whole genome shotgun (WGS) entry which is preliminary data.</text>
</comment>